<dbReference type="Proteomes" id="UP001207468">
    <property type="component" value="Unassembled WGS sequence"/>
</dbReference>
<accession>A0ACC0TRR1</accession>
<organism evidence="1 2">
    <name type="scientific">Russula earlei</name>
    <dbReference type="NCBI Taxonomy" id="71964"/>
    <lineage>
        <taxon>Eukaryota</taxon>
        <taxon>Fungi</taxon>
        <taxon>Dikarya</taxon>
        <taxon>Basidiomycota</taxon>
        <taxon>Agaricomycotina</taxon>
        <taxon>Agaricomycetes</taxon>
        <taxon>Russulales</taxon>
        <taxon>Russulaceae</taxon>
        <taxon>Russula</taxon>
    </lineage>
</organism>
<gene>
    <name evidence="1" type="ORF">F5148DRAFT_1005871</name>
</gene>
<dbReference type="EMBL" id="JAGFNK010000956">
    <property type="protein sequence ID" value="KAI9436802.1"/>
    <property type="molecule type" value="Genomic_DNA"/>
</dbReference>
<name>A0ACC0TRR1_9AGAM</name>
<comment type="caution">
    <text evidence="1">The sequence shown here is derived from an EMBL/GenBank/DDBJ whole genome shotgun (WGS) entry which is preliminary data.</text>
</comment>
<proteinExistence type="predicted"/>
<sequence length="198" mass="21482">MLVELKGSCHCSSVTFTVQSGTPVPYMFCICSICRKVGCAGGSINLGAHAETLRITKGRENISIYNAVLDLGTPQESRAKSERHFCSKCSAMLWLWDETWPELLHPHASAIDEPELKAPEEMTAAMKNSAPVWVRLPEGKKIVFKEYPGLPGRGLPLAAVRVVGLAGHICNFAVLAYRGGLTFSDGDLICPSVDPPIR</sequence>
<reference evidence="1" key="1">
    <citation type="submission" date="2021-03" db="EMBL/GenBank/DDBJ databases">
        <title>Evolutionary priming and transition to the ectomycorrhizal habit in an iconic lineage of mushroom-forming fungi: is preadaptation a requirement?</title>
        <authorList>
            <consortium name="DOE Joint Genome Institute"/>
            <person name="Looney B.P."/>
            <person name="Miyauchi S."/>
            <person name="Morin E."/>
            <person name="Drula E."/>
            <person name="Courty P.E."/>
            <person name="Chicoki N."/>
            <person name="Fauchery L."/>
            <person name="Kohler A."/>
            <person name="Kuo A."/>
            <person name="LaButti K."/>
            <person name="Pangilinan J."/>
            <person name="Lipzen A."/>
            <person name="Riley R."/>
            <person name="Andreopoulos W."/>
            <person name="He G."/>
            <person name="Johnson J."/>
            <person name="Barry K.W."/>
            <person name="Grigoriev I.V."/>
            <person name="Nagy L."/>
            <person name="Hibbett D."/>
            <person name="Henrissat B."/>
            <person name="Matheny P.B."/>
            <person name="Labbe J."/>
            <person name="Martin A.F."/>
        </authorList>
    </citation>
    <scope>NUCLEOTIDE SEQUENCE</scope>
    <source>
        <strain evidence="1">BPL698</strain>
    </source>
</reference>
<evidence type="ECO:0000313" key="2">
    <source>
        <dbReference type="Proteomes" id="UP001207468"/>
    </source>
</evidence>
<evidence type="ECO:0000313" key="1">
    <source>
        <dbReference type="EMBL" id="KAI9436802.1"/>
    </source>
</evidence>
<keyword evidence="2" id="KW-1185">Reference proteome</keyword>
<protein>
    <submittedName>
        <fullName evidence="1">Mss4-like protein</fullName>
    </submittedName>
</protein>